<sequence length="78" mass="8936">MQEMTSKDQKKEALEPRSVRLSNRITESNRSVRLQACFQFAHEGSEVHPTSEDRDHVAAPQWSTGDFLDVRLSELCFA</sequence>
<proteinExistence type="predicted"/>
<dbReference type="PaxDb" id="3880-AES95679"/>
<organism evidence="2 4">
    <name type="scientific">Medicago truncatula</name>
    <name type="common">Barrel medic</name>
    <name type="synonym">Medicago tribuloides</name>
    <dbReference type="NCBI Taxonomy" id="3880"/>
    <lineage>
        <taxon>Eukaryota</taxon>
        <taxon>Viridiplantae</taxon>
        <taxon>Streptophyta</taxon>
        <taxon>Embryophyta</taxon>
        <taxon>Tracheophyta</taxon>
        <taxon>Spermatophyta</taxon>
        <taxon>Magnoliopsida</taxon>
        <taxon>eudicotyledons</taxon>
        <taxon>Gunneridae</taxon>
        <taxon>Pentapetalae</taxon>
        <taxon>rosids</taxon>
        <taxon>fabids</taxon>
        <taxon>Fabales</taxon>
        <taxon>Fabaceae</taxon>
        <taxon>Papilionoideae</taxon>
        <taxon>50 kb inversion clade</taxon>
        <taxon>NPAAA clade</taxon>
        <taxon>Hologalegina</taxon>
        <taxon>IRL clade</taxon>
        <taxon>Trifolieae</taxon>
        <taxon>Medicago</taxon>
    </lineage>
</organism>
<dbReference type="AlphaFoldDB" id="A0A072TRM3"/>
<reference evidence="3" key="3">
    <citation type="submission" date="2015-04" db="UniProtKB">
        <authorList>
            <consortium name="EnsemblPlants"/>
        </authorList>
    </citation>
    <scope>IDENTIFICATION</scope>
    <source>
        <strain evidence="3">cv. Jemalong A17</strain>
    </source>
</reference>
<reference evidence="2 4" key="2">
    <citation type="journal article" date="2014" name="BMC Genomics">
        <title>An improved genome release (version Mt4.0) for the model legume Medicago truncatula.</title>
        <authorList>
            <person name="Tang H."/>
            <person name="Krishnakumar V."/>
            <person name="Bidwell S."/>
            <person name="Rosen B."/>
            <person name="Chan A."/>
            <person name="Zhou S."/>
            <person name="Gentzbittel L."/>
            <person name="Childs K.L."/>
            <person name="Yandell M."/>
            <person name="Gundlach H."/>
            <person name="Mayer K.F."/>
            <person name="Schwartz D.C."/>
            <person name="Town C.D."/>
        </authorList>
    </citation>
    <scope>GENOME REANNOTATION</scope>
    <source>
        <strain evidence="2">A17</strain>
        <strain evidence="3 4">cv. Jemalong A17</strain>
    </source>
</reference>
<evidence type="ECO:0000313" key="2">
    <source>
        <dbReference type="EMBL" id="KEH20052.1"/>
    </source>
</evidence>
<feature type="region of interest" description="Disordered" evidence="1">
    <location>
        <begin position="1"/>
        <end position="22"/>
    </location>
</feature>
<evidence type="ECO:0000313" key="3">
    <source>
        <dbReference type="EnsemblPlants" id="KEH20052"/>
    </source>
</evidence>
<keyword evidence="4" id="KW-1185">Reference proteome</keyword>
<reference evidence="2 4" key="1">
    <citation type="journal article" date="2011" name="Nature">
        <title>The Medicago genome provides insight into the evolution of rhizobial symbioses.</title>
        <authorList>
            <person name="Young N.D."/>
            <person name="Debelle F."/>
            <person name="Oldroyd G.E."/>
            <person name="Geurts R."/>
            <person name="Cannon S.B."/>
            <person name="Udvardi M.K."/>
            <person name="Benedito V.A."/>
            <person name="Mayer K.F."/>
            <person name="Gouzy J."/>
            <person name="Schoof H."/>
            <person name="Van de Peer Y."/>
            <person name="Proost S."/>
            <person name="Cook D.R."/>
            <person name="Meyers B.C."/>
            <person name="Spannagl M."/>
            <person name="Cheung F."/>
            <person name="De Mita S."/>
            <person name="Krishnakumar V."/>
            <person name="Gundlach H."/>
            <person name="Zhou S."/>
            <person name="Mudge J."/>
            <person name="Bharti A.K."/>
            <person name="Murray J.D."/>
            <person name="Naoumkina M.A."/>
            <person name="Rosen B."/>
            <person name="Silverstein K.A."/>
            <person name="Tang H."/>
            <person name="Rombauts S."/>
            <person name="Zhao P.X."/>
            <person name="Zhou P."/>
            <person name="Barbe V."/>
            <person name="Bardou P."/>
            <person name="Bechner M."/>
            <person name="Bellec A."/>
            <person name="Berger A."/>
            <person name="Berges H."/>
            <person name="Bidwell S."/>
            <person name="Bisseling T."/>
            <person name="Choisne N."/>
            <person name="Couloux A."/>
            <person name="Denny R."/>
            <person name="Deshpande S."/>
            <person name="Dai X."/>
            <person name="Doyle J.J."/>
            <person name="Dudez A.M."/>
            <person name="Farmer A.D."/>
            <person name="Fouteau S."/>
            <person name="Franken C."/>
            <person name="Gibelin C."/>
            <person name="Gish J."/>
            <person name="Goldstein S."/>
            <person name="Gonzalez A.J."/>
            <person name="Green P.J."/>
            <person name="Hallab A."/>
            <person name="Hartog M."/>
            <person name="Hua A."/>
            <person name="Humphray S.J."/>
            <person name="Jeong D.H."/>
            <person name="Jing Y."/>
            <person name="Jocker A."/>
            <person name="Kenton S.M."/>
            <person name="Kim D.J."/>
            <person name="Klee K."/>
            <person name="Lai H."/>
            <person name="Lang C."/>
            <person name="Lin S."/>
            <person name="Macmil S.L."/>
            <person name="Magdelenat G."/>
            <person name="Matthews L."/>
            <person name="McCorrison J."/>
            <person name="Monaghan E.L."/>
            <person name="Mun J.H."/>
            <person name="Najar F.Z."/>
            <person name="Nicholson C."/>
            <person name="Noirot C."/>
            <person name="O'Bleness M."/>
            <person name="Paule C.R."/>
            <person name="Poulain J."/>
            <person name="Prion F."/>
            <person name="Qin B."/>
            <person name="Qu C."/>
            <person name="Retzel E.F."/>
            <person name="Riddle C."/>
            <person name="Sallet E."/>
            <person name="Samain S."/>
            <person name="Samson N."/>
            <person name="Sanders I."/>
            <person name="Saurat O."/>
            <person name="Scarpelli C."/>
            <person name="Schiex T."/>
            <person name="Segurens B."/>
            <person name="Severin A.J."/>
            <person name="Sherrier D.J."/>
            <person name="Shi R."/>
            <person name="Sims S."/>
            <person name="Singer S.R."/>
            <person name="Sinharoy S."/>
            <person name="Sterck L."/>
            <person name="Viollet A."/>
            <person name="Wang B.B."/>
            <person name="Wang K."/>
            <person name="Wang M."/>
            <person name="Wang X."/>
            <person name="Warfsmann J."/>
            <person name="Weissenbach J."/>
            <person name="White D.D."/>
            <person name="White J.D."/>
            <person name="Wiley G.B."/>
            <person name="Wincker P."/>
            <person name="Xing Y."/>
            <person name="Yang L."/>
            <person name="Yao Z."/>
            <person name="Ying F."/>
            <person name="Zhai J."/>
            <person name="Zhou L."/>
            <person name="Zuber A."/>
            <person name="Denarie J."/>
            <person name="Dixon R.A."/>
            <person name="May G.D."/>
            <person name="Schwartz D.C."/>
            <person name="Rogers J."/>
            <person name="Quetier F."/>
            <person name="Town C.D."/>
            <person name="Roe B.A."/>
        </authorList>
    </citation>
    <scope>NUCLEOTIDE SEQUENCE [LARGE SCALE GENOMIC DNA]</scope>
    <source>
        <strain evidence="2">A17</strain>
        <strain evidence="3 4">cv. Jemalong A17</strain>
    </source>
</reference>
<protein>
    <submittedName>
        <fullName evidence="2 3">Uncharacterized protein</fullName>
    </submittedName>
</protein>
<evidence type="ECO:0000313" key="4">
    <source>
        <dbReference type="Proteomes" id="UP000002051"/>
    </source>
</evidence>
<dbReference type="EMBL" id="CM001224">
    <property type="protein sequence ID" value="KEH20052.1"/>
    <property type="molecule type" value="Genomic_DNA"/>
</dbReference>
<evidence type="ECO:0000256" key="1">
    <source>
        <dbReference type="SAM" id="MobiDB-lite"/>
    </source>
</evidence>
<dbReference type="HOGENOM" id="CLU_2708589_0_0_1"/>
<dbReference type="EnsemblPlants" id="KEH20052">
    <property type="protein sequence ID" value="KEH20052"/>
    <property type="gene ID" value="MTR_8g065120"/>
</dbReference>
<dbReference type="Proteomes" id="UP000002051">
    <property type="component" value="Chromosome 8"/>
</dbReference>
<accession>A0A072TRM3</accession>
<gene>
    <name evidence="2" type="ordered locus">MTR_8g065120</name>
</gene>
<feature type="compositionally biased region" description="Basic and acidic residues" evidence="1">
    <location>
        <begin position="1"/>
        <end position="18"/>
    </location>
</feature>
<name>A0A072TRM3_MEDTR</name>